<reference evidence="1" key="1">
    <citation type="journal article" date="2015" name="Nature">
        <title>Complex archaea that bridge the gap between prokaryotes and eukaryotes.</title>
        <authorList>
            <person name="Spang A."/>
            <person name="Saw J.H."/>
            <person name="Jorgensen S.L."/>
            <person name="Zaremba-Niedzwiedzka K."/>
            <person name="Martijn J."/>
            <person name="Lind A.E."/>
            <person name="van Eijk R."/>
            <person name="Schleper C."/>
            <person name="Guy L."/>
            <person name="Ettema T.J."/>
        </authorList>
    </citation>
    <scope>NUCLEOTIDE SEQUENCE</scope>
</reference>
<gene>
    <name evidence="1" type="ORF">LCGC14_2951990</name>
</gene>
<name>A0A0F8XER5_9ZZZZ</name>
<dbReference type="Gene3D" id="3.30.420.240">
    <property type="match status" value="1"/>
</dbReference>
<sequence length="161" mass="17123">RVTTPGKGGTKQRMYGNLRVLILSENVELLDDPPTNAELKGLEAITGPEGSVRYQAPPGGKDDRATVVALGAQLCIEGRSSADAWTRALGSINKADPEEIEAGAVVCVDCGKKIPINVEFYGIGAETGQCFDCHEDHGAPTYNAFKPPEGESRPVEEELLV</sequence>
<protein>
    <submittedName>
        <fullName evidence="1">Uncharacterized protein</fullName>
    </submittedName>
</protein>
<dbReference type="InterPro" id="IPR036280">
    <property type="entry name" value="Multihaem_cyt_sf"/>
</dbReference>
<comment type="caution">
    <text evidence="1">The sequence shown here is derived from an EMBL/GenBank/DDBJ whole genome shotgun (WGS) entry which is preliminary data.</text>
</comment>
<proteinExistence type="predicted"/>
<dbReference type="AlphaFoldDB" id="A0A0F8XER5"/>
<evidence type="ECO:0000313" key="1">
    <source>
        <dbReference type="EMBL" id="KKK67647.1"/>
    </source>
</evidence>
<feature type="non-terminal residue" evidence="1">
    <location>
        <position position="1"/>
    </location>
</feature>
<organism evidence="1">
    <name type="scientific">marine sediment metagenome</name>
    <dbReference type="NCBI Taxonomy" id="412755"/>
    <lineage>
        <taxon>unclassified sequences</taxon>
        <taxon>metagenomes</taxon>
        <taxon>ecological metagenomes</taxon>
    </lineage>
</organism>
<dbReference type="EMBL" id="LAZR01059508">
    <property type="protein sequence ID" value="KKK67647.1"/>
    <property type="molecule type" value="Genomic_DNA"/>
</dbReference>
<dbReference type="SUPFAM" id="SSF48695">
    <property type="entry name" value="Multiheme cytochromes"/>
    <property type="match status" value="1"/>
</dbReference>
<accession>A0A0F8XER5</accession>